<feature type="domain" description="Protein kinase" evidence="3">
    <location>
        <begin position="20"/>
        <end position="346"/>
    </location>
</feature>
<dbReference type="InterPro" id="IPR011009">
    <property type="entry name" value="Kinase-like_dom_sf"/>
</dbReference>
<protein>
    <recommendedName>
        <fullName evidence="3">Protein kinase domain-containing protein</fullName>
    </recommendedName>
</protein>
<keyword evidence="1" id="KW-0067">ATP-binding</keyword>
<proteinExistence type="predicted"/>
<dbReference type="Proteomes" id="UP000294003">
    <property type="component" value="Unassembled WGS sequence"/>
</dbReference>
<dbReference type="InterPro" id="IPR017441">
    <property type="entry name" value="Protein_kinase_ATP_BS"/>
</dbReference>
<dbReference type="SUPFAM" id="SSF56112">
    <property type="entry name" value="Protein kinase-like (PK-like)"/>
    <property type="match status" value="1"/>
</dbReference>
<dbReference type="PROSITE" id="PS00107">
    <property type="entry name" value="PROTEIN_KINASE_ATP"/>
    <property type="match status" value="1"/>
</dbReference>
<sequence>MAAKLVVQDIYNLFEFDPNFEYEHILGQGRNGVACVVREREDGQFRRRIVVKRPTAKDPFIADKVRKELQILKVLCGAPHIVRPLVLDDFPPPGNDDPSELIGQLFEGPILITEHLDSGSLKRFINRALKVDYQIPNRVLWRIFLCPLAFPPGDERNEHLVPETMWRTRSSKTPRNRVLVNQTQYLQILHNDLHDENVVFGDLDLVAWSIEHRMVPILKMIDFGSAEKFDFGSDELKDRSASHPNEGNVFDIGRLMHNIITKQTGATLLPYGDPDDEDKTVKVDLDDGASFKSFAKALYPSAEIARPYPSLDRKLRLLIARCVCARDAAAQQPSIKELLEAADDAVRNRGADFYANDNQSETDANITVIIQDLMLDADVDPAMLPYEHLEPDPIRFRPGVGFADDEEQVDEDLEPDHIRFNPGAGFAGAEEPAADDPNSGSSDSEHEHIFPLTI</sequence>
<accession>A0ABY0HKL9</accession>
<dbReference type="EMBL" id="QJNS01000018">
    <property type="protein sequence ID" value="RYO93433.1"/>
    <property type="molecule type" value="Genomic_DNA"/>
</dbReference>
<evidence type="ECO:0000256" key="2">
    <source>
        <dbReference type="SAM" id="MobiDB-lite"/>
    </source>
</evidence>
<evidence type="ECO:0000259" key="3">
    <source>
        <dbReference type="PROSITE" id="PS50011"/>
    </source>
</evidence>
<gene>
    <name evidence="4" type="ORF">DL762_001132</name>
</gene>
<feature type="compositionally biased region" description="Basic and acidic residues" evidence="2">
    <location>
        <begin position="443"/>
        <end position="454"/>
    </location>
</feature>
<evidence type="ECO:0000313" key="4">
    <source>
        <dbReference type="EMBL" id="RYO93433.1"/>
    </source>
</evidence>
<dbReference type="InterPro" id="IPR000719">
    <property type="entry name" value="Prot_kinase_dom"/>
</dbReference>
<dbReference type="PROSITE" id="PS50011">
    <property type="entry name" value="PROTEIN_KINASE_DOM"/>
    <property type="match status" value="1"/>
</dbReference>
<evidence type="ECO:0000313" key="5">
    <source>
        <dbReference type="Proteomes" id="UP000294003"/>
    </source>
</evidence>
<dbReference type="Gene3D" id="1.10.510.10">
    <property type="entry name" value="Transferase(Phosphotransferase) domain 1"/>
    <property type="match status" value="1"/>
</dbReference>
<keyword evidence="5" id="KW-1185">Reference proteome</keyword>
<feature type="binding site" evidence="1">
    <location>
        <position position="52"/>
    </location>
    <ligand>
        <name>ATP</name>
        <dbReference type="ChEBI" id="CHEBI:30616"/>
    </ligand>
</feature>
<feature type="compositionally biased region" description="Low complexity" evidence="2">
    <location>
        <begin position="420"/>
        <end position="438"/>
    </location>
</feature>
<comment type="caution">
    <text evidence="4">The sequence shown here is derived from an EMBL/GenBank/DDBJ whole genome shotgun (WGS) entry which is preliminary data.</text>
</comment>
<evidence type="ECO:0000256" key="1">
    <source>
        <dbReference type="PROSITE-ProRule" id="PRU10141"/>
    </source>
</evidence>
<feature type="region of interest" description="Disordered" evidence="2">
    <location>
        <begin position="416"/>
        <end position="454"/>
    </location>
</feature>
<keyword evidence="1" id="KW-0547">Nucleotide-binding</keyword>
<name>A0ABY0HKL9_9PEZI</name>
<organism evidence="4 5">
    <name type="scientific">Monosporascus cannonballus</name>
    <dbReference type="NCBI Taxonomy" id="155416"/>
    <lineage>
        <taxon>Eukaryota</taxon>
        <taxon>Fungi</taxon>
        <taxon>Dikarya</taxon>
        <taxon>Ascomycota</taxon>
        <taxon>Pezizomycotina</taxon>
        <taxon>Sordariomycetes</taxon>
        <taxon>Xylariomycetidae</taxon>
        <taxon>Xylariales</taxon>
        <taxon>Xylariales incertae sedis</taxon>
        <taxon>Monosporascus</taxon>
    </lineage>
</organism>
<reference evidence="4 5" key="1">
    <citation type="submission" date="2018-06" db="EMBL/GenBank/DDBJ databases">
        <title>Complete Genomes of Monosporascus.</title>
        <authorList>
            <person name="Robinson A.J."/>
            <person name="Natvig D.O."/>
        </authorList>
    </citation>
    <scope>NUCLEOTIDE SEQUENCE [LARGE SCALE GENOMIC DNA]</scope>
    <source>
        <strain evidence="4 5">CBS 609.92</strain>
    </source>
</reference>